<feature type="compositionally biased region" description="Pro residues" evidence="5">
    <location>
        <begin position="75"/>
        <end position="92"/>
    </location>
</feature>
<dbReference type="PANTHER" id="PTHR46858">
    <property type="entry name" value="OS05G0521000 PROTEIN"/>
    <property type="match status" value="1"/>
</dbReference>
<keyword evidence="2 4" id="KW-0863">Zinc-finger</keyword>
<protein>
    <recommendedName>
        <fullName evidence="6">RING-type domain-containing protein</fullName>
    </recommendedName>
</protein>
<evidence type="ECO:0000313" key="8">
    <source>
        <dbReference type="Proteomes" id="UP000070544"/>
    </source>
</evidence>
<dbReference type="PANTHER" id="PTHR46858:SF5">
    <property type="entry name" value="E3 UBIQUITIN-PROTEIN LIGASE APD1-RELATED"/>
    <property type="match status" value="1"/>
</dbReference>
<evidence type="ECO:0000313" key="7">
    <source>
        <dbReference type="EMBL" id="KXS13956.1"/>
    </source>
</evidence>
<dbReference type="OrthoDB" id="1711136at2759"/>
<keyword evidence="1" id="KW-0479">Metal-binding</keyword>
<evidence type="ECO:0000256" key="3">
    <source>
        <dbReference type="ARBA" id="ARBA00022833"/>
    </source>
</evidence>
<feature type="region of interest" description="Disordered" evidence="5">
    <location>
        <begin position="488"/>
        <end position="514"/>
    </location>
</feature>
<dbReference type="CDD" id="cd23129">
    <property type="entry name" value="RING-HC_XBAT35-like"/>
    <property type="match status" value="1"/>
</dbReference>
<feature type="domain" description="RING-type" evidence="6">
    <location>
        <begin position="523"/>
        <end position="562"/>
    </location>
</feature>
<feature type="region of interest" description="Disordered" evidence="5">
    <location>
        <begin position="1"/>
        <end position="248"/>
    </location>
</feature>
<dbReference type="PROSITE" id="PS50089">
    <property type="entry name" value="ZF_RING_2"/>
    <property type="match status" value="1"/>
</dbReference>
<dbReference type="Gene3D" id="3.30.40.10">
    <property type="entry name" value="Zinc/RING finger domain, C3HC4 (zinc finger)"/>
    <property type="match status" value="1"/>
</dbReference>
<dbReference type="InterPro" id="IPR013083">
    <property type="entry name" value="Znf_RING/FYVE/PHD"/>
</dbReference>
<proteinExistence type="predicted"/>
<reference evidence="7 8" key="1">
    <citation type="journal article" date="2015" name="Genome Biol. Evol.">
        <title>Phylogenomic analyses indicate that early fungi evolved digesting cell walls of algal ancestors of land plants.</title>
        <authorList>
            <person name="Chang Y."/>
            <person name="Wang S."/>
            <person name="Sekimoto S."/>
            <person name="Aerts A.L."/>
            <person name="Choi C."/>
            <person name="Clum A."/>
            <person name="LaButti K.M."/>
            <person name="Lindquist E.A."/>
            <person name="Yee Ngan C."/>
            <person name="Ohm R.A."/>
            <person name="Salamov A.A."/>
            <person name="Grigoriev I.V."/>
            <person name="Spatafora J.W."/>
            <person name="Berbee M.L."/>
        </authorList>
    </citation>
    <scope>NUCLEOTIDE SEQUENCE [LARGE SCALE GENOMIC DNA]</scope>
    <source>
        <strain evidence="7 8">JEL478</strain>
    </source>
</reference>
<dbReference type="SUPFAM" id="SSF57850">
    <property type="entry name" value="RING/U-box"/>
    <property type="match status" value="1"/>
</dbReference>
<sequence>MDEPENANSASLPPSQGLSRSFSTRRSGPPPVRRVMSPLLRQPPTLPVARPAPPTHRRLSSGSLSSHPQYRSLPRVPPPPPPARVVPPPLPTRFPDRRSGGSLGESLPSPPISEVNVPFISDQQSAPPSPVPEATSTPLASATHPPSYIQQEMNNITRATPPPPPPVRSGVISPPTHAIRPSGVIPPPPPPPPLRFRRSSIIASRVSPPLSPVLGSGVVPPPPAQPTSRGSSVIPPPPPQPVSRNIDRHTRVADILENWLRTGVNDIPPPPPQPVPRNLVVPQPEPASESSFPVWRSISPTHPSNLSSVSDMFGYWLNPGVFDGMDRSIPPPPPPPPPPRPPPTRRSNQSPIAAVLEAWLHTGVEDLPRSNIPPPPPPPAIRQVRFMPTPSSPPQIPPPPHSGFSFWSNHLHHTGSHVPTPFPDRMPTNSPTPLASVLSGPVGEVCMIMDWPPSRVLAVAESLSPGNHAALDVQLLLEAALARAAEEATEMDGVDAEQELPVASGSGSGGGEGVSPARGNEHCVVCFDRPKQAVLVPCGHIALCTLCATNLHYKREKCPICRKYINQVVRTFYA</sequence>
<name>A0A139AAX8_GONPJ</name>
<feature type="compositionally biased region" description="Pro residues" evidence="5">
    <location>
        <begin position="44"/>
        <end position="54"/>
    </location>
</feature>
<evidence type="ECO:0000256" key="5">
    <source>
        <dbReference type="SAM" id="MobiDB-lite"/>
    </source>
</evidence>
<dbReference type="AlphaFoldDB" id="A0A139AAX8"/>
<dbReference type="OMA" id="ITATPHP"/>
<dbReference type="InterPro" id="IPR001841">
    <property type="entry name" value="Znf_RING"/>
</dbReference>
<dbReference type="GO" id="GO:0008270">
    <property type="term" value="F:zinc ion binding"/>
    <property type="evidence" value="ECO:0007669"/>
    <property type="project" value="UniProtKB-KW"/>
</dbReference>
<evidence type="ECO:0000259" key="6">
    <source>
        <dbReference type="PROSITE" id="PS50089"/>
    </source>
</evidence>
<feature type="compositionally biased region" description="Low complexity" evidence="5">
    <location>
        <begin position="206"/>
        <end position="218"/>
    </location>
</feature>
<dbReference type="STRING" id="1344416.A0A139AAX8"/>
<keyword evidence="3" id="KW-0862">Zinc</keyword>
<feature type="compositionally biased region" description="Pro residues" evidence="5">
    <location>
        <begin position="329"/>
        <end position="344"/>
    </location>
</feature>
<dbReference type="Proteomes" id="UP000070544">
    <property type="component" value="Unassembled WGS sequence"/>
</dbReference>
<keyword evidence="8" id="KW-1185">Reference proteome</keyword>
<feature type="region of interest" description="Disordered" evidence="5">
    <location>
        <begin position="324"/>
        <end position="349"/>
    </location>
</feature>
<evidence type="ECO:0000256" key="4">
    <source>
        <dbReference type="PROSITE-ProRule" id="PRU00175"/>
    </source>
</evidence>
<evidence type="ECO:0000256" key="2">
    <source>
        <dbReference type="ARBA" id="ARBA00022771"/>
    </source>
</evidence>
<dbReference type="GO" id="GO:0016567">
    <property type="term" value="P:protein ubiquitination"/>
    <property type="evidence" value="ECO:0007669"/>
    <property type="project" value="TreeGrafter"/>
</dbReference>
<feature type="compositionally biased region" description="Acidic residues" evidence="5">
    <location>
        <begin position="488"/>
        <end position="498"/>
    </location>
</feature>
<dbReference type="GO" id="GO:0061630">
    <property type="term" value="F:ubiquitin protein ligase activity"/>
    <property type="evidence" value="ECO:0007669"/>
    <property type="project" value="TreeGrafter"/>
</dbReference>
<dbReference type="SMART" id="SM00184">
    <property type="entry name" value="RING"/>
    <property type="match status" value="1"/>
</dbReference>
<accession>A0A139AAX8</accession>
<dbReference type="FunFam" id="1.10.1170.10:FF:000002">
    <property type="entry name" value="Baculoviral IAP repeat containing 7"/>
    <property type="match status" value="1"/>
</dbReference>
<feature type="compositionally biased region" description="Pro residues" evidence="5">
    <location>
        <begin position="184"/>
        <end position="194"/>
    </location>
</feature>
<feature type="compositionally biased region" description="Polar residues" evidence="5">
    <location>
        <begin position="1"/>
        <end position="26"/>
    </location>
</feature>
<organism evidence="7 8">
    <name type="scientific">Gonapodya prolifera (strain JEL478)</name>
    <name type="common">Monoblepharis prolifera</name>
    <dbReference type="NCBI Taxonomy" id="1344416"/>
    <lineage>
        <taxon>Eukaryota</taxon>
        <taxon>Fungi</taxon>
        <taxon>Fungi incertae sedis</taxon>
        <taxon>Chytridiomycota</taxon>
        <taxon>Chytridiomycota incertae sedis</taxon>
        <taxon>Monoblepharidomycetes</taxon>
        <taxon>Monoblepharidales</taxon>
        <taxon>Gonapodyaceae</taxon>
        <taxon>Gonapodya</taxon>
    </lineage>
</organism>
<evidence type="ECO:0000256" key="1">
    <source>
        <dbReference type="ARBA" id="ARBA00022723"/>
    </source>
</evidence>
<dbReference type="EMBL" id="KQ965772">
    <property type="protein sequence ID" value="KXS13956.1"/>
    <property type="molecule type" value="Genomic_DNA"/>
</dbReference>
<gene>
    <name evidence="7" type="ORF">M427DRAFT_57967</name>
</gene>
<feature type="compositionally biased region" description="Polar residues" evidence="5">
    <location>
        <begin position="148"/>
        <end position="158"/>
    </location>
</feature>
<dbReference type="Pfam" id="PF13920">
    <property type="entry name" value="zf-C3HC4_3"/>
    <property type="match status" value="1"/>
</dbReference>